<evidence type="ECO:0000313" key="4">
    <source>
        <dbReference type="Proteomes" id="UP000605986"/>
    </source>
</evidence>
<comment type="caution">
    <text evidence="3">The sequence shown here is derived from an EMBL/GenBank/DDBJ whole genome shotgun (WGS) entry which is preliminary data.</text>
</comment>
<dbReference type="Proteomes" id="UP000605986">
    <property type="component" value="Unassembled WGS sequence"/>
</dbReference>
<evidence type="ECO:0000256" key="1">
    <source>
        <dbReference type="SAM" id="Coils"/>
    </source>
</evidence>
<keyword evidence="4" id="KW-1185">Reference proteome</keyword>
<gene>
    <name evidence="3" type="ORF">F53441_3181</name>
</gene>
<dbReference type="AlphaFoldDB" id="A0A8H4KQH3"/>
<organism evidence="3 4">
    <name type="scientific">Fusarium austroafricanum</name>
    <dbReference type="NCBI Taxonomy" id="2364996"/>
    <lineage>
        <taxon>Eukaryota</taxon>
        <taxon>Fungi</taxon>
        <taxon>Dikarya</taxon>
        <taxon>Ascomycota</taxon>
        <taxon>Pezizomycotina</taxon>
        <taxon>Sordariomycetes</taxon>
        <taxon>Hypocreomycetidae</taxon>
        <taxon>Hypocreales</taxon>
        <taxon>Nectriaceae</taxon>
        <taxon>Fusarium</taxon>
        <taxon>Fusarium concolor species complex</taxon>
    </lineage>
</organism>
<accession>A0A8H4KQH3</accession>
<dbReference type="EMBL" id="JAADJG010000130">
    <property type="protein sequence ID" value="KAF4454181.1"/>
    <property type="molecule type" value="Genomic_DNA"/>
</dbReference>
<keyword evidence="1" id="KW-0175">Coiled coil</keyword>
<evidence type="ECO:0000313" key="3">
    <source>
        <dbReference type="EMBL" id="KAF4454181.1"/>
    </source>
</evidence>
<proteinExistence type="predicted"/>
<feature type="coiled-coil region" evidence="1">
    <location>
        <begin position="293"/>
        <end position="327"/>
    </location>
</feature>
<feature type="domain" description="ARC105/Med15 mediator subunit central" evidence="2">
    <location>
        <begin position="254"/>
        <end position="333"/>
    </location>
</feature>
<dbReference type="Pfam" id="PF21538">
    <property type="entry name" value="Med15_M"/>
    <property type="match status" value="1"/>
</dbReference>
<sequence>MASREELTDTDIVAKLNVHFKRDSKLIKISNASRNFHRLTNQWPWEWISEVSPDQWSVDIIDRMHTLVGVLRDSGYITEQARIFLWGMAEGRKKFDQYLKASDIFAALHHFQPDRFRAGFKPRVRPARTTRSSRDTSVTGDSEAELDEINRDHESIHVETGSTFSVRTMTERDSLQRDASPWLMQSDQTIKQATDSLLHNSDVNDLSKTLAAMKERESKLQVAVKTFQAKRDALRIAIKAKEASFQQLNLRDVLQGNIESLRQMICKLSENKKEIEMTSTLLEKLKIIDDPPVDHAIKALENCQSQLRANEKEMAEVEISLNETTEALNRNIETEQLLIREKKLLETFEMVCDGVYQELQGWRALTRTMHDSHSKMAVLNEAFAQEGISLEGLFDQSVFLREINFVVKEGDLEADIERN</sequence>
<protein>
    <recommendedName>
        <fullName evidence="2">ARC105/Med15 mediator subunit central domain-containing protein</fullName>
    </recommendedName>
</protein>
<evidence type="ECO:0000259" key="2">
    <source>
        <dbReference type="Pfam" id="PF21538"/>
    </source>
</evidence>
<dbReference type="InterPro" id="IPR048385">
    <property type="entry name" value="Med15_central"/>
</dbReference>
<reference evidence="3" key="1">
    <citation type="submission" date="2020-01" db="EMBL/GenBank/DDBJ databases">
        <title>Identification and distribution of gene clusters putatively required for synthesis of sphingolipid metabolism inhibitors in phylogenetically diverse species of the filamentous fungus Fusarium.</title>
        <authorList>
            <person name="Kim H.-S."/>
            <person name="Busman M."/>
            <person name="Brown D.W."/>
            <person name="Divon H."/>
            <person name="Uhlig S."/>
            <person name="Proctor R.H."/>
        </authorList>
    </citation>
    <scope>NUCLEOTIDE SEQUENCE</scope>
    <source>
        <strain evidence="3">NRRL 53441</strain>
    </source>
</reference>
<name>A0A8H4KQH3_9HYPO</name>